<dbReference type="InterPro" id="IPR041078">
    <property type="entry name" value="Plavaka"/>
</dbReference>
<accession>A0A9P7J6W1</accession>
<organism evidence="1 2">
    <name type="scientific">Suillus subaureus</name>
    <dbReference type="NCBI Taxonomy" id="48587"/>
    <lineage>
        <taxon>Eukaryota</taxon>
        <taxon>Fungi</taxon>
        <taxon>Dikarya</taxon>
        <taxon>Basidiomycota</taxon>
        <taxon>Agaricomycotina</taxon>
        <taxon>Agaricomycetes</taxon>
        <taxon>Agaricomycetidae</taxon>
        <taxon>Boletales</taxon>
        <taxon>Suillineae</taxon>
        <taxon>Suillaceae</taxon>
        <taxon>Suillus</taxon>
    </lineage>
</organism>
<dbReference type="RefSeq" id="XP_041187527.1">
    <property type="nucleotide sequence ID" value="XM_041333488.1"/>
</dbReference>
<evidence type="ECO:0000313" key="2">
    <source>
        <dbReference type="Proteomes" id="UP000807769"/>
    </source>
</evidence>
<name>A0A9P7J6W1_9AGAM</name>
<dbReference type="GeneID" id="64627505"/>
<dbReference type="AlphaFoldDB" id="A0A9P7J6W1"/>
<protein>
    <submittedName>
        <fullName evidence="1">Uncharacterized protein</fullName>
    </submittedName>
</protein>
<dbReference type="OrthoDB" id="3208495at2759"/>
<sequence>MSWMNSGSNQKSETEIAHLIKGVLLQEDFNTKHLEDFSVRKSLQEMDNDPKGNKIEFLYDWMQASVTIWIPMKLREDEARPFSISGLHFCPLIKVIRLAFMDIQAGAFHLSPFKHLWKDPLDNHQERIYNELYTSDSWLDTQDEVQKLPREPRCTLEWVVAGLMFFLDATHLADFGTAKAWPLYMYFRNLMKYTHSTPKSSACHLVGFLLLCHFDVCASAAG</sequence>
<evidence type="ECO:0000313" key="1">
    <source>
        <dbReference type="EMBL" id="KAG1805951.1"/>
    </source>
</evidence>
<comment type="caution">
    <text evidence="1">The sequence shown here is derived from an EMBL/GenBank/DDBJ whole genome shotgun (WGS) entry which is preliminary data.</text>
</comment>
<dbReference type="Pfam" id="PF18759">
    <property type="entry name" value="Plavaka"/>
    <property type="match status" value="1"/>
</dbReference>
<proteinExistence type="predicted"/>
<keyword evidence="2" id="KW-1185">Reference proteome</keyword>
<gene>
    <name evidence="1" type="ORF">BJ212DRAFT_1303819</name>
</gene>
<reference evidence="1" key="1">
    <citation type="journal article" date="2020" name="New Phytol.">
        <title>Comparative genomics reveals dynamic genome evolution in host specialist ectomycorrhizal fungi.</title>
        <authorList>
            <person name="Lofgren L.A."/>
            <person name="Nguyen N.H."/>
            <person name="Vilgalys R."/>
            <person name="Ruytinx J."/>
            <person name="Liao H.L."/>
            <person name="Branco S."/>
            <person name="Kuo A."/>
            <person name="LaButti K."/>
            <person name="Lipzen A."/>
            <person name="Andreopoulos W."/>
            <person name="Pangilinan J."/>
            <person name="Riley R."/>
            <person name="Hundley H."/>
            <person name="Na H."/>
            <person name="Barry K."/>
            <person name="Grigoriev I.V."/>
            <person name="Stajich J.E."/>
            <person name="Kennedy P.G."/>
        </authorList>
    </citation>
    <scope>NUCLEOTIDE SEQUENCE</scope>
    <source>
        <strain evidence="1">MN1</strain>
    </source>
</reference>
<dbReference type="Proteomes" id="UP000807769">
    <property type="component" value="Unassembled WGS sequence"/>
</dbReference>
<dbReference type="EMBL" id="JABBWG010000049">
    <property type="protein sequence ID" value="KAG1805951.1"/>
    <property type="molecule type" value="Genomic_DNA"/>
</dbReference>